<dbReference type="Pfam" id="PF02458">
    <property type="entry name" value="Transferase"/>
    <property type="match status" value="1"/>
</dbReference>
<name>A0A9J5X412_SOLCO</name>
<accession>A0A9J5X412</accession>
<sequence>MDQEDIKSTRLEEVDIPQNLDLLNKWTIPRVNIKTIYDYDKFLHIGMVQIAFKPLTLKGLPRDFLSQLYEMQEFKFSPILDGFDRIYWLMVQLYFNAHPICAIIFGDSNILDALTLNVKTHGYNYAPGSELICLSYRIYYKLLATLNPRCKLYDTSDQTILVETNFARSKVTTRRPIKWEEINFPTTWILDSVISPEQMTDAVTNSEYSHISQNSDGKICMQFDEKSIPYSRHSFASIETAIQHISPIEPCYGPPRNRNASLHSLSTAISASSVVRLVPDRFSISSSHPRCVSKPLLADQVTELVDGFFIGCTMNHCIADGTSFWHFFNCWSEITRNNDSKLIVNKPPVLDRWFPEFVASPIQVQEHDVHDDDEYDVPLLEERVFHFSKENIAHLKAKANSEYGNDDQNIICISSLQALLAHLWQSIIRCRCRCGTNADENFSFKLLIDARPRLQLHLPRGCFANE</sequence>
<dbReference type="Proteomes" id="UP000824120">
    <property type="component" value="Chromosome 10"/>
</dbReference>
<gene>
    <name evidence="2" type="ORF">H5410_052663</name>
</gene>
<keyword evidence="1" id="KW-0808">Transferase</keyword>
<comment type="caution">
    <text evidence="2">The sequence shown here is derived from an EMBL/GenBank/DDBJ whole genome shotgun (WGS) entry which is preliminary data.</text>
</comment>
<dbReference type="Gene3D" id="3.30.559.10">
    <property type="entry name" value="Chloramphenicol acetyltransferase-like domain"/>
    <property type="match status" value="2"/>
</dbReference>
<evidence type="ECO:0000256" key="1">
    <source>
        <dbReference type="ARBA" id="ARBA00022679"/>
    </source>
</evidence>
<dbReference type="GO" id="GO:0016740">
    <property type="term" value="F:transferase activity"/>
    <property type="evidence" value="ECO:0007669"/>
    <property type="project" value="UniProtKB-KW"/>
</dbReference>
<dbReference type="PANTHER" id="PTHR31896:SF32">
    <property type="entry name" value="HXXXD-TYPE ACYL-TRANSFERASE FAMILY PROTEIN"/>
    <property type="match status" value="1"/>
</dbReference>
<protein>
    <submittedName>
        <fullName evidence="2">Uncharacterized protein</fullName>
    </submittedName>
</protein>
<organism evidence="2 3">
    <name type="scientific">Solanum commersonii</name>
    <name type="common">Commerson's wild potato</name>
    <name type="synonym">Commerson's nightshade</name>
    <dbReference type="NCBI Taxonomy" id="4109"/>
    <lineage>
        <taxon>Eukaryota</taxon>
        <taxon>Viridiplantae</taxon>
        <taxon>Streptophyta</taxon>
        <taxon>Embryophyta</taxon>
        <taxon>Tracheophyta</taxon>
        <taxon>Spermatophyta</taxon>
        <taxon>Magnoliopsida</taxon>
        <taxon>eudicotyledons</taxon>
        <taxon>Gunneridae</taxon>
        <taxon>Pentapetalae</taxon>
        <taxon>asterids</taxon>
        <taxon>lamiids</taxon>
        <taxon>Solanales</taxon>
        <taxon>Solanaceae</taxon>
        <taxon>Solanoideae</taxon>
        <taxon>Solaneae</taxon>
        <taxon>Solanum</taxon>
    </lineage>
</organism>
<evidence type="ECO:0000313" key="3">
    <source>
        <dbReference type="Proteomes" id="UP000824120"/>
    </source>
</evidence>
<reference evidence="2 3" key="1">
    <citation type="submission" date="2020-09" db="EMBL/GenBank/DDBJ databases">
        <title>De no assembly of potato wild relative species, Solanum commersonii.</title>
        <authorList>
            <person name="Cho K."/>
        </authorList>
    </citation>
    <scope>NUCLEOTIDE SEQUENCE [LARGE SCALE GENOMIC DNA]</scope>
    <source>
        <strain evidence="2">LZ3.2</strain>
        <tissue evidence="2">Leaf</tissue>
    </source>
</reference>
<keyword evidence="3" id="KW-1185">Reference proteome</keyword>
<dbReference type="OrthoDB" id="1862401at2759"/>
<dbReference type="PANTHER" id="PTHR31896">
    <property type="entry name" value="FAMILY REGULATORY PROTEIN, PUTATIVE (AFU_ORTHOLOGUE AFUA_3G14730)-RELATED"/>
    <property type="match status" value="1"/>
</dbReference>
<dbReference type="InterPro" id="IPR051283">
    <property type="entry name" value="Sec_Metabolite_Acyltrans"/>
</dbReference>
<dbReference type="EMBL" id="JACXVP010000010">
    <property type="protein sequence ID" value="KAG5582036.1"/>
    <property type="molecule type" value="Genomic_DNA"/>
</dbReference>
<proteinExistence type="predicted"/>
<evidence type="ECO:0000313" key="2">
    <source>
        <dbReference type="EMBL" id="KAG5582036.1"/>
    </source>
</evidence>
<dbReference type="AlphaFoldDB" id="A0A9J5X412"/>
<dbReference type="InterPro" id="IPR023213">
    <property type="entry name" value="CAT-like_dom_sf"/>
</dbReference>